<keyword evidence="10 13" id="KW-0472">Membrane</keyword>
<feature type="transmembrane region" description="Helical" evidence="13">
    <location>
        <begin position="76"/>
        <end position="92"/>
    </location>
</feature>
<evidence type="ECO:0000256" key="11">
    <source>
        <dbReference type="ARBA" id="ARBA00023184"/>
    </source>
</evidence>
<evidence type="ECO:0000256" key="4">
    <source>
        <dbReference type="ARBA" id="ARBA00013304"/>
    </source>
</evidence>
<evidence type="ECO:0000256" key="6">
    <source>
        <dbReference type="ARBA" id="ARBA00022692"/>
    </source>
</evidence>
<dbReference type="Pfam" id="PF01307">
    <property type="entry name" value="Plant_vir_prot"/>
    <property type="match status" value="1"/>
</dbReference>
<evidence type="ECO:0000313" key="14">
    <source>
        <dbReference type="EMBL" id="WVR09875.1"/>
    </source>
</evidence>
<evidence type="ECO:0000256" key="2">
    <source>
        <dbReference type="ARBA" id="ARBA00004625"/>
    </source>
</evidence>
<dbReference type="InterPro" id="IPR001896">
    <property type="entry name" value="Plant_vir_prot"/>
</dbReference>
<reference evidence="14" key="2">
    <citation type="submission" date="2024-01" db="EMBL/GenBank/DDBJ databases">
        <authorList>
            <person name="Lopez Jimenez A.J."/>
        </authorList>
    </citation>
    <scope>NUCLEOTIDE SEQUENCE</scope>
    <source>
        <strain evidence="14">CR1</strain>
    </source>
</reference>
<protein>
    <recommendedName>
        <fullName evidence="4">Movement protein TGB2</fullName>
    </recommendedName>
    <alternativeName>
        <fullName evidence="12">Triple gene block 2 protein</fullName>
    </alternativeName>
</protein>
<name>A0AAU6MVM3_9VIRU</name>
<keyword evidence="5" id="KW-0813">Transport</keyword>
<keyword evidence="8 13" id="KW-1133">Transmembrane helix</keyword>
<reference evidence="14" key="1">
    <citation type="journal article" date="2024" name="Virus Res.">
        <title>Exploring the viral landscape of saffron through metatranscriptomic analysis.</title>
        <authorList>
            <person name="Martinez-Fajardo C."/>
            <person name="Navarro-Simarro P."/>
            <person name="Morote L."/>
            <person name="Rubio-Moraga A."/>
            <person name="Mondejar-Lopez M."/>
            <person name="Niza E."/>
            <person name="Argandona J."/>
            <person name="Ahrazem O."/>
            <person name="Gomez-Gomez L."/>
            <person name="Lopez-Jimenez A.J."/>
        </authorList>
    </citation>
    <scope>NUCLEOTIDE SEQUENCE</scope>
    <source>
        <strain evidence="14">CR1</strain>
    </source>
</reference>
<evidence type="ECO:0000256" key="12">
    <source>
        <dbReference type="ARBA" id="ARBA00032240"/>
    </source>
</evidence>
<dbReference type="GO" id="GO:0046740">
    <property type="term" value="P:transport of virus in host, cell to cell"/>
    <property type="evidence" value="ECO:0007669"/>
    <property type="project" value="UniProtKB-KW"/>
</dbReference>
<dbReference type="GO" id="GO:0044167">
    <property type="term" value="C:host cell endoplasmic reticulum membrane"/>
    <property type="evidence" value="ECO:0007669"/>
    <property type="project" value="UniProtKB-SubCell"/>
</dbReference>
<evidence type="ECO:0000256" key="1">
    <source>
        <dbReference type="ARBA" id="ARBA00002252"/>
    </source>
</evidence>
<evidence type="ECO:0000256" key="8">
    <source>
        <dbReference type="ARBA" id="ARBA00022989"/>
    </source>
</evidence>
<evidence type="ECO:0000256" key="3">
    <source>
        <dbReference type="ARBA" id="ARBA00010321"/>
    </source>
</evidence>
<keyword evidence="6 13" id="KW-0812">Transmembrane</keyword>
<evidence type="ECO:0000256" key="13">
    <source>
        <dbReference type="SAM" id="Phobius"/>
    </source>
</evidence>
<comment type="function">
    <text evidence="1">Plays a role in viral cell-to-cell propagation, by facilitating genome transport to neighboring plant cells through plasmosdesmata,.</text>
</comment>
<keyword evidence="11" id="KW-1038">Host endoplasmic reticulum</keyword>
<evidence type="ECO:0000256" key="10">
    <source>
        <dbReference type="ARBA" id="ARBA00023136"/>
    </source>
</evidence>
<keyword evidence="9" id="KW-0916">Viral movement protein</keyword>
<sequence length="113" mass="12013">MPLSPPSNPIKDLVPVLIGLTFALALYTISRSTLPHVGDNIHSLPHGGCYRDGTKTVVYNKPNKGGSSHSFAGKKPIYALVSIIILSAFIYGSEKFGNNNGHGASCSCNNQRT</sequence>
<proteinExistence type="inferred from homology"/>
<evidence type="ECO:0000256" key="7">
    <source>
        <dbReference type="ARBA" id="ARBA00022870"/>
    </source>
</evidence>
<organism evidence="14">
    <name type="scientific">Saffron betaflexivirus 1</name>
    <dbReference type="NCBI Taxonomy" id="3119434"/>
    <lineage>
        <taxon>Viruses</taxon>
        <taxon>Riboviria</taxon>
        <taxon>Orthornavirae</taxon>
        <taxon>Kitrinoviricota</taxon>
        <taxon>Alsuviricetes</taxon>
        <taxon>Tymovirales</taxon>
        <taxon>Betaflexiviridae</taxon>
    </lineage>
</organism>
<feature type="transmembrane region" description="Helical" evidence="13">
    <location>
        <begin position="12"/>
        <end position="30"/>
    </location>
</feature>
<evidence type="ECO:0000256" key="9">
    <source>
        <dbReference type="ARBA" id="ARBA00023031"/>
    </source>
</evidence>
<dbReference type="EMBL" id="PP255808">
    <property type="protein sequence ID" value="WVR09875.1"/>
    <property type="molecule type" value="Genomic_RNA"/>
</dbReference>
<accession>A0AAU6MVM3</accession>
<evidence type="ECO:0000256" key="5">
    <source>
        <dbReference type="ARBA" id="ARBA00022448"/>
    </source>
</evidence>
<keyword evidence="7" id="KW-1043">Host membrane</keyword>
<comment type="subcellular location">
    <subcellularLocation>
        <location evidence="2">Host endoplasmic reticulum membrane</location>
    </subcellularLocation>
</comment>
<comment type="similarity">
    <text evidence="3">Belongs to the Tymovirales TGBp2 protein family.</text>
</comment>